<evidence type="ECO:0000256" key="7">
    <source>
        <dbReference type="ARBA" id="ARBA00022694"/>
    </source>
</evidence>
<keyword evidence="6 9" id="KW-0949">S-adenosyl-L-methionine</keyword>
<evidence type="ECO:0000256" key="2">
    <source>
        <dbReference type="ARBA" id="ARBA00009056"/>
    </source>
</evidence>
<keyword evidence="7 9" id="KW-0819">tRNA processing</keyword>
<reference evidence="11 12" key="1">
    <citation type="journal article" date="2011" name="Genome Res.">
        <title>Phylogeny-wide analysis of social amoeba genomes highlights ancient origins for complex intercellular communication.</title>
        <authorList>
            <person name="Heidel A.J."/>
            <person name="Lawal H.M."/>
            <person name="Felder M."/>
            <person name="Schilde C."/>
            <person name="Helps N.R."/>
            <person name="Tunggal B."/>
            <person name="Rivero F."/>
            <person name="John U."/>
            <person name="Schleicher M."/>
            <person name="Eichinger L."/>
            <person name="Platzer M."/>
            <person name="Noegel A.A."/>
            <person name="Schaap P."/>
            <person name="Gloeckner G."/>
        </authorList>
    </citation>
    <scope>NUCLEOTIDE SEQUENCE [LARGE SCALE GENOMIC DNA]</scope>
    <source>
        <strain evidence="12">ATCC 26659 / Pp 5 / PN500</strain>
    </source>
</reference>
<dbReference type="GO" id="GO:0141101">
    <property type="term" value="F:tRNA(Ser) (uridine(44)-2'-O-)-methyltransferase activity"/>
    <property type="evidence" value="ECO:0007669"/>
    <property type="project" value="UniProtKB-EC"/>
</dbReference>
<dbReference type="Pfam" id="PF07757">
    <property type="entry name" value="AdoMet_MTase"/>
    <property type="match status" value="1"/>
</dbReference>
<dbReference type="EMBL" id="ADBJ01000010">
    <property type="protein sequence ID" value="EFA84371.1"/>
    <property type="molecule type" value="Genomic_DNA"/>
</dbReference>
<keyword evidence="4 9" id="KW-0489">Methyltransferase</keyword>
<evidence type="ECO:0000256" key="9">
    <source>
        <dbReference type="RuleBase" id="RU368004"/>
    </source>
</evidence>
<organism evidence="11 12">
    <name type="scientific">Heterostelium pallidum (strain ATCC 26659 / Pp 5 / PN500)</name>
    <name type="common">Cellular slime mold</name>
    <name type="synonym">Polysphondylium pallidum</name>
    <dbReference type="NCBI Taxonomy" id="670386"/>
    <lineage>
        <taxon>Eukaryota</taxon>
        <taxon>Amoebozoa</taxon>
        <taxon>Evosea</taxon>
        <taxon>Eumycetozoa</taxon>
        <taxon>Dictyostelia</taxon>
        <taxon>Acytosteliales</taxon>
        <taxon>Acytosteliaceae</taxon>
        <taxon>Heterostelium</taxon>
    </lineage>
</organism>
<dbReference type="GeneID" id="31358970"/>
<dbReference type="Proteomes" id="UP000001396">
    <property type="component" value="Unassembled WGS sequence"/>
</dbReference>
<dbReference type="PANTHER" id="PTHR21210">
    <property type="entry name" value="TRNA (URACIL-O(2)-)-METHYLTRANSFERASE-RELATED"/>
    <property type="match status" value="1"/>
</dbReference>
<feature type="compositionally biased region" description="Low complexity" evidence="10">
    <location>
        <begin position="602"/>
        <end position="636"/>
    </location>
</feature>
<proteinExistence type="inferred from homology"/>
<evidence type="ECO:0000313" key="12">
    <source>
        <dbReference type="Proteomes" id="UP000001396"/>
    </source>
</evidence>
<feature type="region of interest" description="Disordered" evidence="10">
    <location>
        <begin position="201"/>
        <end position="255"/>
    </location>
</feature>
<feature type="compositionally biased region" description="Basic residues" evidence="10">
    <location>
        <begin position="90"/>
        <end position="101"/>
    </location>
</feature>
<dbReference type="GO" id="GO:0005737">
    <property type="term" value="C:cytoplasm"/>
    <property type="evidence" value="ECO:0007669"/>
    <property type="project" value="UniProtKB-SubCell"/>
</dbReference>
<comment type="catalytic activity">
    <reaction evidence="8 9">
        <text>uridine(44) in tRNA(Ser) + S-adenosyl-L-methionine = 2'-O-methyluridine(44) in tRNA(Ser) + S-adenosyl-L-homocysteine + H(+)</text>
        <dbReference type="Rhea" id="RHEA:43100"/>
        <dbReference type="Rhea" id="RHEA-COMP:10339"/>
        <dbReference type="Rhea" id="RHEA-COMP:10340"/>
        <dbReference type="ChEBI" id="CHEBI:15378"/>
        <dbReference type="ChEBI" id="CHEBI:57856"/>
        <dbReference type="ChEBI" id="CHEBI:59789"/>
        <dbReference type="ChEBI" id="CHEBI:65315"/>
        <dbReference type="ChEBI" id="CHEBI:74478"/>
        <dbReference type="EC" id="2.1.1.211"/>
    </reaction>
</comment>
<dbReference type="GO" id="GO:0030488">
    <property type="term" value="P:tRNA methylation"/>
    <property type="evidence" value="ECO:0007669"/>
    <property type="project" value="UniProtKB-UniRule"/>
</dbReference>
<dbReference type="PANTHER" id="PTHR21210:SF0">
    <property type="entry name" value="TRNA (URACIL-O(2)-)-METHYLTRANSFERASE-RELATED"/>
    <property type="match status" value="1"/>
</dbReference>
<keyword evidence="3 9" id="KW-0963">Cytoplasm</keyword>
<evidence type="ECO:0000256" key="6">
    <source>
        <dbReference type="ARBA" id="ARBA00022691"/>
    </source>
</evidence>
<feature type="compositionally biased region" description="Polar residues" evidence="10">
    <location>
        <begin position="72"/>
        <end position="81"/>
    </location>
</feature>
<keyword evidence="12" id="KW-1185">Reference proteome</keyword>
<sequence length="690" mass="80583">MCDINNKDNNNEQKWESVESIATSISLQSFWFTMEKWTLDPQHIMKPVKRYQIKSRSTFDIDDKQLSEQIYTTNDQPTPSITTPPPDHHNHGHGHGHVHGHNHTENNHQQQQQDENEESIDYQNELIESIVFKRHLIPRLAEKDNTIDDSVTHSKSQQTSTFKPLVPEDVSNLAEYLPFYYPKVKQFRFRYIKNTYLKVDDNNNNINQQENKNVVNDNNNTENNNNNNTNTTDNNNNNNNNTDNNNNNNNNNNNKRKSVELEDLDLEEEGQKIHEIRMEVIYLEGEDQDEYKEKLKKICFSLLEKLNKWGVGHEAGYKKRVYHDCIIPKDVYLDNYERLKSKYKNWAVGWEDVTKTDPQKFVFEDIAIAAYIISLFHLENQDRNTPDYKQSFVDLGCGNGFLVNILNLEGYPGIGIDLRCRKVWKKYDESVQKNLIEHGIQPKDQSYTEYDWIIGNHSDELTPWIPYIASKSKKQRFFLLPCCFFNFMNKFQDNDKKIGQYMTYLNYIERVSNQCGFNVIRDAMRIPSTKNVVFISSQRSPDITEEQLEKQRQALLVHSNFKEFTLRPEQSKYTPKKRYRPGEYNPHLGIIMGPKVDKKKNNNQNNNNQNKNNNNNNQNNKNNNNNKNITLTNNNTKVIDKSNNVIIDTTTTNSNKINEKSTVTASATVTADDAAAVLINVDNNKEIENQ</sequence>
<evidence type="ECO:0000256" key="8">
    <source>
        <dbReference type="ARBA" id="ARBA00047957"/>
    </source>
</evidence>
<dbReference type="EC" id="2.1.1.211" evidence="9"/>
<dbReference type="RefSeq" id="XP_020436486.1">
    <property type="nucleotide sequence ID" value="XM_020574414.1"/>
</dbReference>
<comment type="function">
    <text evidence="9">Adenosyl-L-methionine (AdoMet)-dependent tRNA (uracil-O(2)-)-methyltransferase.</text>
</comment>
<comment type="subcellular location">
    <subcellularLocation>
        <location evidence="1 9">Cytoplasm</location>
    </subcellularLocation>
</comment>
<evidence type="ECO:0000256" key="3">
    <source>
        <dbReference type="ARBA" id="ARBA00022490"/>
    </source>
</evidence>
<feature type="region of interest" description="Disordered" evidence="10">
    <location>
        <begin position="567"/>
        <end position="636"/>
    </location>
</feature>
<dbReference type="InParanoid" id="D3B4X3"/>
<evidence type="ECO:0000256" key="10">
    <source>
        <dbReference type="SAM" id="MobiDB-lite"/>
    </source>
</evidence>
<dbReference type="OMA" id="YLICIWR"/>
<evidence type="ECO:0000256" key="5">
    <source>
        <dbReference type="ARBA" id="ARBA00022679"/>
    </source>
</evidence>
<comment type="similarity">
    <text evidence="2 9">Belongs to the TRM44 family.</text>
</comment>
<comment type="caution">
    <text evidence="11">The sequence shown here is derived from an EMBL/GenBank/DDBJ whole genome shotgun (WGS) entry which is preliminary data.</text>
</comment>
<feature type="region of interest" description="Disordered" evidence="10">
    <location>
        <begin position="72"/>
        <end position="119"/>
    </location>
</feature>
<evidence type="ECO:0000256" key="1">
    <source>
        <dbReference type="ARBA" id="ARBA00004496"/>
    </source>
</evidence>
<gene>
    <name evidence="11" type="ORF">PPL_03449</name>
</gene>
<feature type="compositionally biased region" description="Low complexity" evidence="10">
    <location>
        <begin position="202"/>
        <end position="253"/>
    </location>
</feature>
<dbReference type="InterPro" id="IPR011671">
    <property type="entry name" value="tRNA_uracil_MeTrfase"/>
</dbReference>
<keyword evidence="5 9" id="KW-0808">Transferase</keyword>
<evidence type="ECO:0000256" key="4">
    <source>
        <dbReference type="ARBA" id="ARBA00022603"/>
    </source>
</evidence>
<evidence type="ECO:0000313" key="11">
    <source>
        <dbReference type="EMBL" id="EFA84371.1"/>
    </source>
</evidence>
<dbReference type="AlphaFoldDB" id="D3B4X3"/>
<accession>D3B4X3</accession>
<protein>
    <recommendedName>
        <fullName evidence="9">tRNA (uracil-O(2)-)-methyltransferase</fullName>
        <ecNumber evidence="9">2.1.1.211</ecNumber>
    </recommendedName>
</protein>
<name>D3B4X3_HETP5</name>
<dbReference type="STRING" id="670386.D3B4X3"/>